<sequence>MSDSIRRLHAAVVATRRGRNPSPRTARLFAKGRSFIAKKVAEEAVEVALDGVTGDTAGTVRESADLLYNLVVLWVELDIDPEDVWAEMRRREELMGMAEKLPKRGGKHGPGVLNGDLFQDSRSRDSRSHTDLPADFLSVARREGADPGGSPGKAQGAGRRR</sequence>
<dbReference type="CDD" id="cd11534">
    <property type="entry name" value="NTP-PPase_HisIE_like"/>
    <property type="match status" value="1"/>
</dbReference>
<organism evidence="11 12">
    <name type="scientific">Starkeya nomas</name>
    <dbReference type="NCBI Taxonomy" id="2666134"/>
    <lineage>
        <taxon>Bacteria</taxon>
        <taxon>Pseudomonadati</taxon>
        <taxon>Pseudomonadota</taxon>
        <taxon>Alphaproteobacteria</taxon>
        <taxon>Hyphomicrobiales</taxon>
        <taxon>Xanthobacteraceae</taxon>
        <taxon>Starkeya</taxon>
    </lineage>
</organism>
<dbReference type="NCBIfam" id="TIGR03188">
    <property type="entry name" value="histidine_hisI"/>
    <property type="match status" value="1"/>
</dbReference>
<dbReference type="EMBL" id="CACSAS010000001">
    <property type="protein sequence ID" value="CAA0104998.1"/>
    <property type="molecule type" value="Genomic_DNA"/>
</dbReference>
<dbReference type="GO" id="GO:0000105">
    <property type="term" value="P:L-histidine biosynthetic process"/>
    <property type="evidence" value="ECO:0007669"/>
    <property type="project" value="UniProtKB-UniPathway"/>
</dbReference>
<gene>
    <name evidence="11" type="primary">hisE_1</name>
    <name evidence="11" type="ORF">STARVERO_03195</name>
</gene>
<comment type="catalytic activity">
    <reaction evidence="1">
        <text>1-(5-phospho-beta-D-ribosyl)-ATP + H2O = 1-(5-phospho-beta-D-ribosyl)-5'-AMP + diphosphate + H(+)</text>
        <dbReference type="Rhea" id="RHEA:22828"/>
        <dbReference type="ChEBI" id="CHEBI:15377"/>
        <dbReference type="ChEBI" id="CHEBI:15378"/>
        <dbReference type="ChEBI" id="CHEBI:33019"/>
        <dbReference type="ChEBI" id="CHEBI:59457"/>
        <dbReference type="ChEBI" id="CHEBI:73183"/>
        <dbReference type="EC" id="3.6.1.31"/>
    </reaction>
</comment>
<keyword evidence="8" id="KW-0067">ATP-binding</keyword>
<dbReference type="UniPathway" id="UPA00031">
    <property type="reaction ID" value="UER00007"/>
</dbReference>
<dbReference type="RefSeq" id="WP_159599998.1">
    <property type="nucleotide sequence ID" value="NZ_CACSAS010000001.1"/>
</dbReference>
<evidence type="ECO:0000256" key="1">
    <source>
        <dbReference type="ARBA" id="ARBA00001460"/>
    </source>
</evidence>
<dbReference type="Pfam" id="PF01503">
    <property type="entry name" value="PRA-PH"/>
    <property type="match status" value="1"/>
</dbReference>
<evidence type="ECO:0000256" key="7">
    <source>
        <dbReference type="ARBA" id="ARBA00022801"/>
    </source>
</evidence>
<evidence type="ECO:0000256" key="2">
    <source>
        <dbReference type="ARBA" id="ARBA00005204"/>
    </source>
</evidence>
<protein>
    <recommendedName>
        <fullName evidence="4">phosphoribosyl-ATP diphosphatase</fullName>
        <ecNumber evidence="4">3.6.1.31</ecNumber>
    </recommendedName>
</protein>
<dbReference type="Proteomes" id="UP000433050">
    <property type="component" value="Unassembled WGS sequence"/>
</dbReference>
<evidence type="ECO:0000256" key="6">
    <source>
        <dbReference type="ARBA" id="ARBA00022741"/>
    </source>
</evidence>
<evidence type="ECO:0000256" key="4">
    <source>
        <dbReference type="ARBA" id="ARBA00012414"/>
    </source>
</evidence>
<evidence type="ECO:0000256" key="10">
    <source>
        <dbReference type="SAM" id="MobiDB-lite"/>
    </source>
</evidence>
<dbReference type="InterPro" id="IPR021130">
    <property type="entry name" value="PRib-ATP_PPHydrolase-like"/>
</dbReference>
<comment type="similarity">
    <text evidence="3">Belongs to the PRA-PH family.</text>
</comment>
<evidence type="ECO:0000256" key="9">
    <source>
        <dbReference type="ARBA" id="ARBA00023102"/>
    </source>
</evidence>
<evidence type="ECO:0000256" key="3">
    <source>
        <dbReference type="ARBA" id="ARBA00009392"/>
    </source>
</evidence>
<dbReference type="InterPro" id="IPR008179">
    <property type="entry name" value="HisE"/>
</dbReference>
<comment type="pathway">
    <text evidence="2">Amino-acid biosynthesis; L-histidine biosynthesis; L-histidine from 5-phospho-alpha-D-ribose 1-diphosphate: step 2/9.</text>
</comment>
<keyword evidence="7 11" id="KW-0378">Hydrolase</keyword>
<reference evidence="11 12" key="1">
    <citation type="submission" date="2019-12" db="EMBL/GenBank/DDBJ databases">
        <authorList>
            <person name="Reyes-Prieto M."/>
        </authorList>
    </citation>
    <scope>NUCLEOTIDE SEQUENCE [LARGE SCALE GENOMIC DNA]</scope>
    <source>
        <strain evidence="11">HF14-78462</strain>
    </source>
</reference>
<dbReference type="SUPFAM" id="SSF101386">
    <property type="entry name" value="all-alpha NTP pyrophosphatases"/>
    <property type="match status" value="1"/>
</dbReference>
<feature type="region of interest" description="Disordered" evidence="10">
    <location>
        <begin position="99"/>
        <end position="161"/>
    </location>
</feature>
<keyword evidence="5" id="KW-0028">Amino-acid biosynthesis</keyword>
<dbReference type="GO" id="GO:0004636">
    <property type="term" value="F:phosphoribosyl-ATP diphosphatase activity"/>
    <property type="evidence" value="ECO:0007669"/>
    <property type="project" value="UniProtKB-EC"/>
</dbReference>
<dbReference type="Gene3D" id="1.10.287.1080">
    <property type="entry name" value="MazG-like"/>
    <property type="match status" value="1"/>
</dbReference>
<feature type="compositionally biased region" description="Basic and acidic residues" evidence="10">
    <location>
        <begin position="119"/>
        <end position="132"/>
    </location>
</feature>
<evidence type="ECO:0000256" key="5">
    <source>
        <dbReference type="ARBA" id="ARBA00022605"/>
    </source>
</evidence>
<keyword evidence="9" id="KW-0368">Histidine biosynthesis</keyword>
<evidence type="ECO:0000313" key="11">
    <source>
        <dbReference type="EMBL" id="CAA0104998.1"/>
    </source>
</evidence>
<dbReference type="AlphaFoldDB" id="A0A5S9PMA7"/>
<evidence type="ECO:0000313" key="12">
    <source>
        <dbReference type="Proteomes" id="UP000433050"/>
    </source>
</evidence>
<accession>A0A5S9PMA7</accession>
<evidence type="ECO:0000256" key="8">
    <source>
        <dbReference type="ARBA" id="ARBA00022840"/>
    </source>
</evidence>
<dbReference type="GO" id="GO:0005524">
    <property type="term" value="F:ATP binding"/>
    <property type="evidence" value="ECO:0007669"/>
    <property type="project" value="UniProtKB-KW"/>
</dbReference>
<keyword evidence="6" id="KW-0547">Nucleotide-binding</keyword>
<keyword evidence="12" id="KW-1185">Reference proteome</keyword>
<name>A0A5S9PMA7_9HYPH</name>
<proteinExistence type="inferred from homology"/>
<dbReference type="EC" id="3.6.1.31" evidence="4"/>